<feature type="region of interest" description="Disordered" evidence="1">
    <location>
        <begin position="248"/>
        <end position="271"/>
    </location>
</feature>
<evidence type="ECO:0000259" key="2">
    <source>
        <dbReference type="Pfam" id="PF14420"/>
    </source>
</evidence>
<evidence type="ECO:0000313" key="4">
    <source>
        <dbReference type="Proteomes" id="UP000044602"/>
    </source>
</evidence>
<keyword evidence="4" id="KW-1185">Reference proteome</keyword>
<feature type="compositionally biased region" description="Polar residues" evidence="1">
    <location>
        <begin position="251"/>
        <end position="264"/>
    </location>
</feature>
<reference evidence="3 4" key="1">
    <citation type="submission" date="2015-05" db="EMBL/GenBank/DDBJ databases">
        <authorList>
            <person name="Wang D.B."/>
            <person name="Wang M."/>
        </authorList>
    </citation>
    <scope>NUCLEOTIDE SEQUENCE [LARGE SCALE GENOMIC DNA]</scope>
    <source>
        <strain evidence="3">VL1</strain>
    </source>
</reference>
<dbReference type="PANTHER" id="PTHR38788:SF3">
    <property type="entry name" value="CLR5 DOMAIN-CONTAINING PROTEIN"/>
    <property type="match status" value="1"/>
</dbReference>
<name>A0A0G4LJ48_VERLO</name>
<proteinExistence type="predicted"/>
<feature type="domain" description="Clr5" evidence="2">
    <location>
        <begin position="39"/>
        <end position="91"/>
    </location>
</feature>
<dbReference type="Proteomes" id="UP000044602">
    <property type="component" value="Unassembled WGS sequence"/>
</dbReference>
<organism evidence="3 4">
    <name type="scientific">Verticillium longisporum</name>
    <name type="common">Verticillium dahliae var. longisporum</name>
    <dbReference type="NCBI Taxonomy" id="100787"/>
    <lineage>
        <taxon>Eukaryota</taxon>
        <taxon>Fungi</taxon>
        <taxon>Dikarya</taxon>
        <taxon>Ascomycota</taxon>
        <taxon>Pezizomycotina</taxon>
        <taxon>Sordariomycetes</taxon>
        <taxon>Hypocreomycetidae</taxon>
        <taxon>Glomerellales</taxon>
        <taxon>Plectosphaerellaceae</taxon>
        <taxon>Verticillium</taxon>
    </lineage>
</organism>
<dbReference type="InterPro" id="IPR025676">
    <property type="entry name" value="Clr5_dom"/>
</dbReference>
<dbReference type="STRING" id="100787.A0A0G4LJ48"/>
<accession>A0A0G4LJ48</accession>
<dbReference type="AlphaFoldDB" id="A0A0G4LJ48"/>
<dbReference type="Pfam" id="PF14420">
    <property type="entry name" value="Clr5"/>
    <property type="match status" value="1"/>
</dbReference>
<evidence type="ECO:0000256" key="1">
    <source>
        <dbReference type="SAM" id="MobiDB-lite"/>
    </source>
</evidence>
<sequence length="339" mass="38897">MAFLSSDILLPQTFRLRNVFLDFDSPGFKASRRLARMMGKPWDKYQGEITKLYKDDRKTLDEVMKIMERKWQFKASKRAYRGRFKRWGIGKYTLTKNKIQKASAEKPGSYQQESPSNPPFRFMAGQSITPTRTLSNNSGIERSRNFWEDAELSRQEIDELNCNTNTPLESFTRQTQVENISSVRNEPLPPLSCTFPPSPASSASSFPEQVGVERELTEEVSHNCLNRSTLTDISMDGMSLAHIQRMRQQSKRGPSQTYRATMNPGTPAYYPPLEDRNVHTRYPSEYQYIPGQGLHGQYSGRIPADFNSMEPSVAYLSGASCAIQQDNNANQRAWFWEPR</sequence>
<dbReference type="PANTHER" id="PTHR38788">
    <property type="entry name" value="CLR5 DOMAIN-CONTAINING PROTEIN"/>
    <property type="match status" value="1"/>
</dbReference>
<gene>
    <name evidence="3" type="ORF">BN1708_013288</name>
</gene>
<protein>
    <recommendedName>
        <fullName evidence="2">Clr5 domain-containing protein</fullName>
    </recommendedName>
</protein>
<dbReference type="EMBL" id="CVQH01013447">
    <property type="protein sequence ID" value="CRK22056.1"/>
    <property type="molecule type" value="Genomic_DNA"/>
</dbReference>
<evidence type="ECO:0000313" key="3">
    <source>
        <dbReference type="EMBL" id="CRK22056.1"/>
    </source>
</evidence>